<evidence type="ECO:0000259" key="2">
    <source>
        <dbReference type="PROSITE" id="PS50011"/>
    </source>
</evidence>
<dbReference type="EMBL" id="AYRZ02000010">
    <property type="protein sequence ID" value="PHT70951.1"/>
    <property type="molecule type" value="Genomic_DNA"/>
</dbReference>
<reference evidence="3 4" key="1">
    <citation type="journal article" date="2014" name="Nat. Genet.">
        <title>Genome sequence of the hot pepper provides insights into the evolution of pungency in Capsicum species.</title>
        <authorList>
            <person name="Kim S."/>
            <person name="Park M."/>
            <person name="Yeom S.I."/>
            <person name="Kim Y.M."/>
            <person name="Lee J.M."/>
            <person name="Lee H.A."/>
            <person name="Seo E."/>
            <person name="Choi J."/>
            <person name="Cheong K."/>
            <person name="Kim K.T."/>
            <person name="Jung K."/>
            <person name="Lee G.W."/>
            <person name="Oh S.K."/>
            <person name="Bae C."/>
            <person name="Kim S.B."/>
            <person name="Lee H.Y."/>
            <person name="Kim S.Y."/>
            <person name="Kim M.S."/>
            <person name="Kang B.C."/>
            <person name="Jo Y.D."/>
            <person name="Yang H.B."/>
            <person name="Jeong H.J."/>
            <person name="Kang W.H."/>
            <person name="Kwon J.K."/>
            <person name="Shin C."/>
            <person name="Lim J.Y."/>
            <person name="Park J.H."/>
            <person name="Huh J.H."/>
            <person name="Kim J.S."/>
            <person name="Kim B.D."/>
            <person name="Cohen O."/>
            <person name="Paran I."/>
            <person name="Suh M.C."/>
            <person name="Lee S.B."/>
            <person name="Kim Y.K."/>
            <person name="Shin Y."/>
            <person name="Noh S.J."/>
            <person name="Park J."/>
            <person name="Seo Y.S."/>
            <person name="Kwon S.Y."/>
            <person name="Kim H.A."/>
            <person name="Park J.M."/>
            <person name="Kim H.J."/>
            <person name="Choi S.B."/>
            <person name="Bosland P.W."/>
            <person name="Reeves G."/>
            <person name="Jo S.H."/>
            <person name="Lee B.W."/>
            <person name="Cho H.T."/>
            <person name="Choi H.S."/>
            <person name="Lee M.S."/>
            <person name="Yu Y."/>
            <person name="Do Choi Y."/>
            <person name="Park B.S."/>
            <person name="van Deynze A."/>
            <person name="Ashrafi H."/>
            <person name="Hill T."/>
            <person name="Kim W.T."/>
            <person name="Pai H.S."/>
            <person name="Ahn H.K."/>
            <person name="Yeam I."/>
            <person name="Giovannoni J.J."/>
            <person name="Rose J.K."/>
            <person name="Sorensen I."/>
            <person name="Lee S.J."/>
            <person name="Kim R.W."/>
            <person name="Choi I.Y."/>
            <person name="Choi B.S."/>
            <person name="Lim J.S."/>
            <person name="Lee Y.H."/>
            <person name="Choi D."/>
        </authorList>
    </citation>
    <scope>NUCLEOTIDE SEQUENCE [LARGE SCALE GENOMIC DNA]</scope>
    <source>
        <strain evidence="4">cv. CM334</strain>
    </source>
</reference>
<dbReference type="GO" id="GO:0004672">
    <property type="term" value="F:protein kinase activity"/>
    <property type="evidence" value="ECO:0007669"/>
    <property type="project" value="InterPro"/>
</dbReference>
<dbReference type="InterPro" id="IPR015410">
    <property type="entry name" value="DUF1985"/>
</dbReference>
<evidence type="ECO:0000313" key="3">
    <source>
        <dbReference type="EMBL" id="PHT70951.1"/>
    </source>
</evidence>
<protein>
    <recommendedName>
        <fullName evidence="2">Protein kinase domain-containing protein</fullName>
    </recommendedName>
</protein>
<dbReference type="InterPro" id="IPR011009">
    <property type="entry name" value="Kinase-like_dom_sf"/>
</dbReference>
<dbReference type="InterPro" id="IPR001245">
    <property type="entry name" value="Ser-Thr/Tyr_kinase_cat_dom"/>
</dbReference>
<name>A0A2G2YMY2_CAPAN</name>
<dbReference type="PANTHER" id="PTHR48449">
    <property type="entry name" value="DUF1985 DOMAIN-CONTAINING PROTEIN"/>
    <property type="match status" value="1"/>
</dbReference>
<keyword evidence="4" id="KW-1185">Reference proteome</keyword>
<evidence type="ECO:0000313" key="4">
    <source>
        <dbReference type="Proteomes" id="UP000222542"/>
    </source>
</evidence>
<accession>A0A2G2YMY2</accession>
<dbReference type="Pfam" id="PF09331">
    <property type="entry name" value="DUF1985"/>
    <property type="match status" value="1"/>
</dbReference>
<dbReference type="Gene3D" id="1.10.510.10">
    <property type="entry name" value="Transferase(Phosphotransferase) domain 1"/>
    <property type="match status" value="1"/>
</dbReference>
<organism evidence="3 4">
    <name type="scientific">Capsicum annuum</name>
    <name type="common">Capsicum pepper</name>
    <dbReference type="NCBI Taxonomy" id="4072"/>
    <lineage>
        <taxon>Eukaryota</taxon>
        <taxon>Viridiplantae</taxon>
        <taxon>Streptophyta</taxon>
        <taxon>Embryophyta</taxon>
        <taxon>Tracheophyta</taxon>
        <taxon>Spermatophyta</taxon>
        <taxon>Magnoliopsida</taxon>
        <taxon>eudicotyledons</taxon>
        <taxon>Gunneridae</taxon>
        <taxon>Pentapetalae</taxon>
        <taxon>asterids</taxon>
        <taxon>lamiids</taxon>
        <taxon>Solanales</taxon>
        <taxon>Solanaceae</taxon>
        <taxon>Solanoideae</taxon>
        <taxon>Capsiceae</taxon>
        <taxon>Capsicum</taxon>
    </lineage>
</organism>
<dbReference type="InterPro" id="IPR000719">
    <property type="entry name" value="Prot_kinase_dom"/>
</dbReference>
<dbReference type="SUPFAM" id="SSF56112">
    <property type="entry name" value="Protein kinase-like (PK-like)"/>
    <property type="match status" value="1"/>
</dbReference>
<dbReference type="AlphaFoldDB" id="A0A2G2YMY2"/>
<proteinExistence type="predicted"/>
<reference evidence="3 4" key="2">
    <citation type="journal article" date="2017" name="Genome Biol.">
        <title>New reference genome sequences of hot pepper reveal the massive evolution of plant disease-resistance genes by retroduplication.</title>
        <authorList>
            <person name="Kim S."/>
            <person name="Park J."/>
            <person name="Yeom S.I."/>
            <person name="Kim Y.M."/>
            <person name="Seo E."/>
            <person name="Kim K.T."/>
            <person name="Kim M.S."/>
            <person name="Lee J.M."/>
            <person name="Cheong K."/>
            <person name="Shin H.S."/>
            <person name="Kim S.B."/>
            <person name="Han K."/>
            <person name="Lee J."/>
            <person name="Park M."/>
            <person name="Lee H.A."/>
            <person name="Lee H.Y."/>
            <person name="Lee Y."/>
            <person name="Oh S."/>
            <person name="Lee J.H."/>
            <person name="Choi E."/>
            <person name="Choi E."/>
            <person name="Lee S.E."/>
            <person name="Jeon J."/>
            <person name="Kim H."/>
            <person name="Choi G."/>
            <person name="Song H."/>
            <person name="Lee J."/>
            <person name="Lee S.C."/>
            <person name="Kwon J.K."/>
            <person name="Lee H.Y."/>
            <person name="Koo N."/>
            <person name="Hong Y."/>
            <person name="Kim R.W."/>
            <person name="Kang W.H."/>
            <person name="Huh J.H."/>
            <person name="Kang B.C."/>
            <person name="Yang T.J."/>
            <person name="Lee Y.H."/>
            <person name="Bennetzen J.L."/>
            <person name="Choi D."/>
        </authorList>
    </citation>
    <scope>NUCLEOTIDE SEQUENCE [LARGE SCALE GENOMIC DNA]</scope>
    <source>
        <strain evidence="4">cv. CM334</strain>
    </source>
</reference>
<dbReference type="Gramene" id="PHT70951">
    <property type="protein sequence ID" value="PHT70951"/>
    <property type="gene ID" value="T459_26055"/>
</dbReference>
<dbReference type="GO" id="GO:0005524">
    <property type="term" value="F:ATP binding"/>
    <property type="evidence" value="ECO:0007669"/>
    <property type="project" value="InterPro"/>
</dbReference>
<dbReference type="Pfam" id="PF07714">
    <property type="entry name" value="PK_Tyr_Ser-Thr"/>
    <property type="match status" value="1"/>
</dbReference>
<feature type="domain" description="Protein kinase" evidence="2">
    <location>
        <begin position="536"/>
        <end position="839"/>
    </location>
</feature>
<dbReference type="PANTHER" id="PTHR48449:SF1">
    <property type="entry name" value="DUF1985 DOMAIN-CONTAINING PROTEIN"/>
    <property type="match status" value="1"/>
</dbReference>
<gene>
    <name evidence="3" type="ORF">T459_26055</name>
</gene>
<feature type="transmembrane region" description="Helical" evidence="1">
    <location>
        <begin position="209"/>
        <end position="228"/>
    </location>
</feature>
<keyword evidence="1" id="KW-0812">Transmembrane</keyword>
<dbReference type="Proteomes" id="UP000222542">
    <property type="component" value="Unassembled WGS sequence"/>
</dbReference>
<keyword evidence="1" id="KW-1133">Transmembrane helix</keyword>
<evidence type="ECO:0000256" key="1">
    <source>
        <dbReference type="SAM" id="Phobius"/>
    </source>
</evidence>
<comment type="caution">
    <text evidence="3">The sequence shown here is derived from an EMBL/GenBank/DDBJ whole genome shotgun (WGS) entry which is preliminary data.</text>
</comment>
<dbReference type="PROSITE" id="PS50011">
    <property type="entry name" value="PROTEIN_KINASE_DOM"/>
    <property type="match status" value="1"/>
</dbReference>
<sequence length="874" mass="99921">MQRCRTSHQIAQVQHIKTIGVGKHGTRYKVFWDLKQDGKYSNKSTWKLIRERKPTDHNIAQVWDSVVRPSDYYMTHVSVHTNCSIVNELKDKFTKVQLDLFRNTCFGYFSYLPPVCIQNQLIHDMLLRKVLSSRSDKIWIQVNETKLQFGLSEFAVISGLKCTVDVTLACNLSQSSRLMNLYFPNQSKVTKLEMKKKFLGKKWQSDGDALHIVILYFVHSFLFSITYGDFINKDDFLLVESGQFETFPWEKLCFRDMLDSMKYQIYKQKSMYRRGGFSLAFQCWFYECCPYANDKLVVRVRDSVPRVLNWSVTVRSNYKKVKFSFSDIHREQVVLTNIESTCIEKSILQLPVFEPVPQKEHTAFKKSDGSSDTRKEHMREDIHSVEYHSGHNVGLKNDDTYAGNPIEINLSDNVGRQTDGTPKVDHVSDNVVDSVGQKNVGVDNCIDVEAGNKLSANLVDDVEKENINVGDRIDTDAGDRPIIGDEWSAFSNFNFLKFTPSGNKIGEKNIQYMKDLVENSQEIDWSVVPDSEISKYTQPDKIGEHFIIEKVLGKIDTDLGSTSVALVATEVFVDIGSVVPRRIRKSVAICESPYLSKFDSGCSNVQGQPTKCIDKGPSRKHIFSIKHPFTISITEPFLDMKLLSSFNKFVDKPLRLNSNPIYSESVNNLANAFDFGVVMIKTKEWFYTCRSANDAEKLVEILHDISLNFKYIKASNILLDSRFRAKIANFGLARGYMEPEYLACGQLTKKEDVYSFGVLRLEIVTGRQSNQRNNVVYTVNLVSTNSHTINMKNEVTKLLHIGLLCTQEIPMLRPSMSKALQMLVKKKEELPSPTTPPFIDEKTMELYDLWEKYSLKLGNSSSIAMLSHSSFNPR</sequence>
<keyword evidence="1" id="KW-0472">Membrane</keyword>